<reference evidence="4 5" key="1">
    <citation type="submission" date="2024-05" db="EMBL/GenBank/DDBJ databases">
        <title>A high-quality chromosomal-level genome assembly of Topmouth culter (Culter alburnus).</title>
        <authorList>
            <person name="Zhao H."/>
        </authorList>
    </citation>
    <scope>NUCLEOTIDE SEQUENCE [LARGE SCALE GENOMIC DNA]</scope>
    <source>
        <strain evidence="4">CATC2023</strain>
        <tissue evidence="4">Muscle</tissue>
    </source>
</reference>
<dbReference type="EMBL" id="JAWDJR010000013">
    <property type="protein sequence ID" value="KAK9963879.1"/>
    <property type="molecule type" value="Genomic_DNA"/>
</dbReference>
<gene>
    <name evidence="2" type="ORF">ABG768_005101</name>
    <name evidence="3" type="ORF">ABG768_005102</name>
    <name evidence="4" type="ORF">ABG768_005103</name>
    <name evidence="1" type="ORF">ABG768_018635</name>
</gene>
<sequence>MKLDADRAGPRNYLACRSLVRYRNEPDKSLHQLRTAMHHHPQNRERAINLSILSVSGPVSALQPYSPRNPKTLGFPARCSEGHGNNAAGSRVGIVYGRNYDGI</sequence>
<dbReference type="EMBL" id="JAWDJR010000024">
    <property type="protein sequence ID" value="KAK9952829.1"/>
    <property type="molecule type" value="Genomic_DNA"/>
</dbReference>
<evidence type="ECO:0000313" key="3">
    <source>
        <dbReference type="EMBL" id="KAK9963880.1"/>
    </source>
</evidence>
<evidence type="ECO:0000313" key="4">
    <source>
        <dbReference type="EMBL" id="KAK9963881.1"/>
    </source>
</evidence>
<name>A0AAW1ZTT4_CULAL</name>
<dbReference type="Proteomes" id="UP001479290">
    <property type="component" value="Unassembled WGS sequence"/>
</dbReference>
<accession>A0AAW1ZTT4</accession>
<organism evidence="4 5">
    <name type="scientific">Culter alburnus</name>
    <name type="common">Topmouth culter</name>
    <dbReference type="NCBI Taxonomy" id="194366"/>
    <lineage>
        <taxon>Eukaryota</taxon>
        <taxon>Metazoa</taxon>
        <taxon>Chordata</taxon>
        <taxon>Craniata</taxon>
        <taxon>Vertebrata</taxon>
        <taxon>Euteleostomi</taxon>
        <taxon>Actinopterygii</taxon>
        <taxon>Neopterygii</taxon>
        <taxon>Teleostei</taxon>
        <taxon>Ostariophysi</taxon>
        <taxon>Cypriniformes</taxon>
        <taxon>Xenocyprididae</taxon>
        <taxon>Xenocypridinae</taxon>
        <taxon>Culter</taxon>
    </lineage>
</organism>
<comment type="caution">
    <text evidence="4">The sequence shown here is derived from an EMBL/GenBank/DDBJ whole genome shotgun (WGS) entry which is preliminary data.</text>
</comment>
<evidence type="ECO:0000313" key="2">
    <source>
        <dbReference type="EMBL" id="KAK9963879.1"/>
    </source>
</evidence>
<dbReference type="AlphaFoldDB" id="A0AAW1ZTT4"/>
<dbReference type="EMBL" id="JAWDJR010000013">
    <property type="protein sequence ID" value="KAK9963880.1"/>
    <property type="molecule type" value="Genomic_DNA"/>
</dbReference>
<evidence type="ECO:0000313" key="5">
    <source>
        <dbReference type="Proteomes" id="UP001479290"/>
    </source>
</evidence>
<dbReference type="EMBL" id="JAWDJR010000013">
    <property type="protein sequence ID" value="KAK9963881.1"/>
    <property type="molecule type" value="Genomic_DNA"/>
</dbReference>
<proteinExistence type="predicted"/>
<keyword evidence="5" id="KW-1185">Reference proteome</keyword>
<protein>
    <submittedName>
        <fullName evidence="4">Uncharacterized protein</fullName>
    </submittedName>
</protein>
<evidence type="ECO:0000313" key="1">
    <source>
        <dbReference type="EMBL" id="KAK9952829.1"/>
    </source>
</evidence>